<sequence length="105" mass="11205">MSLTITPAARYAFILALQQRGKGNIRLCIHTSGCTGLSYSLEFADEITDADTVLSFGKVAVQVETSHLPHLPGLVIDYVRDKTGEGFKIEGRAGVAAPCNSCCCN</sequence>
<organism evidence="3 4">
    <name type="scientific">Formivibrio citricus</name>
    <dbReference type="NCBI Taxonomy" id="83765"/>
    <lineage>
        <taxon>Bacteria</taxon>
        <taxon>Pseudomonadati</taxon>
        <taxon>Pseudomonadota</taxon>
        <taxon>Betaproteobacteria</taxon>
        <taxon>Neisseriales</taxon>
        <taxon>Chitinibacteraceae</taxon>
        <taxon>Formivibrio</taxon>
    </lineage>
</organism>
<gene>
    <name evidence="3" type="ORF">SAMN05660284_01879</name>
</gene>
<dbReference type="InterPro" id="IPR050322">
    <property type="entry name" value="Fe-S_cluster_asmbl/transfer"/>
</dbReference>
<dbReference type="EMBL" id="FOVE01000013">
    <property type="protein sequence ID" value="SFN60917.1"/>
    <property type="molecule type" value="Genomic_DNA"/>
</dbReference>
<dbReference type="SUPFAM" id="SSF89360">
    <property type="entry name" value="HesB-like domain"/>
    <property type="match status" value="1"/>
</dbReference>
<dbReference type="InterPro" id="IPR035903">
    <property type="entry name" value="HesB-like_dom_sf"/>
</dbReference>
<dbReference type="RefSeq" id="WP_091195045.1">
    <property type="nucleotide sequence ID" value="NZ_FOVE01000013.1"/>
</dbReference>
<name>A0A1I5AEQ0_9NEIS</name>
<dbReference type="PANTHER" id="PTHR10072:SF41">
    <property type="entry name" value="IRON-SULFUR CLUSTER ASSEMBLY 1 HOMOLOG, MITOCHONDRIAL"/>
    <property type="match status" value="1"/>
</dbReference>
<dbReference type="InterPro" id="IPR016092">
    <property type="entry name" value="ATAP"/>
</dbReference>
<keyword evidence="4" id="KW-1185">Reference proteome</keyword>
<dbReference type="AlphaFoldDB" id="A0A1I5AEQ0"/>
<dbReference type="InterPro" id="IPR000361">
    <property type="entry name" value="ATAP_core_dom"/>
</dbReference>
<evidence type="ECO:0000313" key="3">
    <source>
        <dbReference type="EMBL" id="SFN60917.1"/>
    </source>
</evidence>
<protein>
    <submittedName>
        <fullName evidence="3">Iron-sulfur cluster assembly protein</fullName>
    </submittedName>
</protein>
<dbReference type="Gene3D" id="2.60.300.12">
    <property type="entry name" value="HesB-like domain"/>
    <property type="match status" value="1"/>
</dbReference>
<proteinExistence type="inferred from homology"/>
<dbReference type="GO" id="GO:0016226">
    <property type="term" value="P:iron-sulfur cluster assembly"/>
    <property type="evidence" value="ECO:0007669"/>
    <property type="project" value="InterPro"/>
</dbReference>
<evidence type="ECO:0000313" key="4">
    <source>
        <dbReference type="Proteomes" id="UP000242869"/>
    </source>
</evidence>
<evidence type="ECO:0000259" key="2">
    <source>
        <dbReference type="Pfam" id="PF01521"/>
    </source>
</evidence>
<dbReference type="PANTHER" id="PTHR10072">
    <property type="entry name" value="IRON-SULFUR CLUSTER ASSEMBLY PROTEIN"/>
    <property type="match status" value="1"/>
</dbReference>
<dbReference type="GO" id="GO:0051537">
    <property type="term" value="F:2 iron, 2 sulfur cluster binding"/>
    <property type="evidence" value="ECO:0007669"/>
    <property type="project" value="TreeGrafter"/>
</dbReference>
<dbReference type="NCBIfam" id="TIGR00049">
    <property type="entry name" value="iron-sulfur cluster assembly accessory protein"/>
    <property type="match status" value="1"/>
</dbReference>
<dbReference type="STRING" id="83765.SAMN05660284_01879"/>
<evidence type="ECO:0000256" key="1">
    <source>
        <dbReference type="ARBA" id="ARBA00006718"/>
    </source>
</evidence>
<dbReference type="Pfam" id="PF01521">
    <property type="entry name" value="Fe-S_biosyn"/>
    <property type="match status" value="1"/>
</dbReference>
<feature type="domain" description="Core" evidence="2">
    <location>
        <begin position="1"/>
        <end position="90"/>
    </location>
</feature>
<accession>A0A1I5AEQ0</accession>
<dbReference type="OrthoDB" id="9801228at2"/>
<dbReference type="GO" id="GO:0005737">
    <property type="term" value="C:cytoplasm"/>
    <property type="evidence" value="ECO:0007669"/>
    <property type="project" value="TreeGrafter"/>
</dbReference>
<comment type="similarity">
    <text evidence="1">Belongs to the HesB/IscA family.</text>
</comment>
<reference evidence="4" key="1">
    <citation type="submission" date="2016-10" db="EMBL/GenBank/DDBJ databases">
        <authorList>
            <person name="Varghese N."/>
            <person name="Submissions S."/>
        </authorList>
    </citation>
    <scope>NUCLEOTIDE SEQUENCE [LARGE SCALE GENOMIC DNA]</scope>
    <source>
        <strain evidence="4">DSM 6150</strain>
    </source>
</reference>
<dbReference type="Proteomes" id="UP000242869">
    <property type="component" value="Unassembled WGS sequence"/>
</dbReference>